<name>A0A679HWP2_9RHOO</name>
<keyword evidence="2" id="KW-1185">Reference proteome</keyword>
<organism evidence="1 2">
    <name type="scientific">Fluviibacter phosphoraccumulans</name>
    <dbReference type="NCBI Taxonomy" id="1751046"/>
    <lineage>
        <taxon>Bacteria</taxon>
        <taxon>Pseudomonadati</taxon>
        <taxon>Pseudomonadota</taxon>
        <taxon>Betaproteobacteria</taxon>
        <taxon>Rhodocyclales</taxon>
        <taxon>Fluviibacteraceae</taxon>
        <taxon>Fluviibacter</taxon>
    </lineage>
</organism>
<dbReference type="Proteomes" id="UP000463961">
    <property type="component" value="Chromosome"/>
</dbReference>
<dbReference type="EMBL" id="AP022345">
    <property type="protein sequence ID" value="BBU67767.1"/>
    <property type="molecule type" value="Genomic_DNA"/>
</dbReference>
<evidence type="ECO:0000313" key="1">
    <source>
        <dbReference type="EMBL" id="BBU67767.1"/>
    </source>
</evidence>
<evidence type="ECO:0000313" key="2">
    <source>
        <dbReference type="Proteomes" id="UP000463961"/>
    </source>
</evidence>
<accession>A0A679HWP2</accession>
<dbReference type="AlphaFoldDB" id="A0A679HWP2"/>
<reference evidence="2" key="1">
    <citation type="submission" date="2020-01" db="EMBL/GenBank/DDBJ databases">
        <title>Phosphoaccumulans saitamaens gen. nov., sp. nov., a polyphosphate accumulating bacterium isolated from surface river water.</title>
        <authorList>
            <person name="Watanabe K."/>
            <person name="Suda W."/>
        </authorList>
    </citation>
    <scope>NUCLEOTIDE SEQUENCE [LARGE SCALE GENOMIC DNA]</scope>
    <source>
        <strain evidence="2">ICHIAU1</strain>
    </source>
</reference>
<proteinExistence type="predicted"/>
<protein>
    <submittedName>
        <fullName evidence="1">Uncharacterized protein</fullName>
    </submittedName>
</protein>
<dbReference type="RefSeq" id="WP_162049257.1">
    <property type="nucleotide sequence ID" value="NZ_AP019011.1"/>
</dbReference>
<gene>
    <name evidence="1" type="ORF">ICHIAU1_00500</name>
</gene>
<sequence length="201" mass="22015">MSTQESAVAESLGRLRCEQPQCHFYQAELHGDAVSFRRGLRLWGIPALEMNGAPPDVQNTWLAVATAVSAEFLVPVVIFGHMNQVPASAQLIETEAVLDPAWLAARQVALTQSLDHSILNQEWRRSGEKKGWVRIGWQPDSDLETGNGLLLAWSSPLPLRRIRDFAARCPDLALSGPDIGALVAEIAAQGISAARWRFAVK</sequence>